<name>A0A9P6H1W6_9AGAM</name>
<proteinExistence type="predicted"/>
<evidence type="ECO:0000256" key="2">
    <source>
        <dbReference type="SAM" id="Phobius"/>
    </source>
</evidence>
<accession>A0A9P6H1W6</accession>
<dbReference type="AlphaFoldDB" id="A0A9P6H1W6"/>
<keyword evidence="2" id="KW-1133">Transmembrane helix</keyword>
<keyword evidence="2" id="KW-0472">Membrane</keyword>
<feature type="region of interest" description="Disordered" evidence="1">
    <location>
        <begin position="66"/>
        <end position="103"/>
    </location>
</feature>
<dbReference type="Proteomes" id="UP000736335">
    <property type="component" value="Unassembled WGS sequence"/>
</dbReference>
<keyword evidence="4" id="KW-1185">Reference proteome</keyword>
<evidence type="ECO:0000256" key="1">
    <source>
        <dbReference type="SAM" id="MobiDB-lite"/>
    </source>
</evidence>
<gene>
    <name evidence="3" type="ORF">BJ322DRAFT_520409</name>
</gene>
<reference evidence="3" key="1">
    <citation type="journal article" date="2020" name="Nat. Commun.">
        <title>Large-scale genome sequencing of mycorrhizal fungi provides insights into the early evolution of symbiotic traits.</title>
        <authorList>
            <person name="Miyauchi S."/>
            <person name="Kiss E."/>
            <person name="Kuo A."/>
            <person name="Drula E."/>
            <person name="Kohler A."/>
            <person name="Sanchez-Garcia M."/>
            <person name="Morin E."/>
            <person name="Andreopoulos B."/>
            <person name="Barry K.W."/>
            <person name="Bonito G."/>
            <person name="Buee M."/>
            <person name="Carver A."/>
            <person name="Chen C."/>
            <person name="Cichocki N."/>
            <person name="Clum A."/>
            <person name="Culley D."/>
            <person name="Crous P.W."/>
            <person name="Fauchery L."/>
            <person name="Girlanda M."/>
            <person name="Hayes R.D."/>
            <person name="Keri Z."/>
            <person name="LaButti K."/>
            <person name="Lipzen A."/>
            <person name="Lombard V."/>
            <person name="Magnuson J."/>
            <person name="Maillard F."/>
            <person name="Murat C."/>
            <person name="Nolan M."/>
            <person name="Ohm R.A."/>
            <person name="Pangilinan J."/>
            <person name="Pereira M.F."/>
            <person name="Perotto S."/>
            <person name="Peter M."/>
            <person name="Pfister S."/>
            <person name="Riley R."/>
            <person name="Sitrit Y."/>
            <person name="Stielow J.B."/>
            <person name="Szollosi G."/>
            <person name="Zifcakova L."/>
            <person name="Stursova M."/>
            <person name="Spatafora J.W."/>
            <person name="Tedersoo L."/>
            <person name="Vaario L.M."/>
            <person name="Yamada A."/>
            <person name="Yan M."/>
            <person name="Wang P."/>
            <person name="Xu J."/>
            <person name="Bruns T."/>
            <person name="Baldrian P."/>
            <person name="Vilgalys R."/>
            <person name="Dunand C."/>
            <person name="Henrissat B."/>
            <person name="Grigoriev I.V."/>
            <person name="Hibbett D."/>
            <person name="Nagy L.G."/>
            <person name="Martin F.M."/>
        </authorList>
    </citation>
    <scope>NUCLEOTIDE SEQUENCE</scope>
    <source>
        <strain evidence="3">UH-Tt-Lm1</strain>
    </source>
</reference>
<organism evidence="3 4">
    <name type="scientific">Thelephora terrestris</name>
    <dbReference type="NCBI Taxonomy" id="56493"/>
    <lineage>
        <taxon>Eukaryota</taxon>
        <taxon>Fungi</taxon>
        <taxon>Dikarya</taxon>
        <taxon>Basidiomycota</taxon>
        <taxon>Agaricomycotina</taxon>
        <taxon>Agaricomycetes</taxon>
        <taxon>Thelephorales</taxon>
        <taxon>Thelephoraceae</taxon>
        <taxon>Thelephora</taxon>
    </lineage>
</organism>
<reference evidence="3" key="2">
    <citation type="submission" date="2020-11" db="EMBL/GenBank/DDBJ databases">
        <authorList>
            <consortium name="DOE Joint Genome Institute"/>
            <person name="Kuo A."/>
            <person name="Miyauchi S."/>
            <person name="Kiss E."/>
            <person name="Drula E."/>
            <person name="Kohler A."/>
            <person name="Sanchez-Garcia M."/>
            <person name="Andreopoulos B."/>
            <person name="Barry K.W."/>
            <person name="Bonito G."/>
            <person name="Buee M."/>
            <person name="Carver A."/>
            <person name="Chen C."/>
            <person name="Cichocki N."/>
            <person name="Clum A."/>
            <person name="Culley D."/>
            <person name="Crous P.W."/>
            <person name="Fauchery L."/>
            <person name="Girlanda M."/>
            <person name="Hayes R."/>
            <person name="Keri Z."/>
            <person name="Labutti K."/>
            <person name="Lipzen A."/>
            <person name="Lombard V."/>
            <person name="Magnuson J."/>
            <person name="Maillard F."/>
            <person name="Morin E."/>
            <person name="Murat C."/>
            <person name="Nolan M."/>
            <person name="Ohm R."/>
            <person name="Pangilinan J."/>
            <person name="Pereira M."/>
            <person name="Perotto S."/>
            <person name="Peter M."/>
            <person name="Riley R."/>
            <person name="Sitrit Y."/>
            <person name="Stielow B."/>
            <person name="Szollosi G."/>
            <person name="Zifcakova L."/>
            <person name="Stursova M."/>
            <person name="Spatafora J.W."/>
            <person name="Tedersoo L."/>
            <person name="Vaario L.-M."/>
            <person name="Yamada A."/>
            <person name="Yan M."/>
            <person name="Wang P."/>
            <person name="Xu J."/>
            <person name="Bruns T."/>
            <person name="Baldrian P."/>
            <person name="Vilgalys R."/>
            <person name="Henrissat B."/>
            <person name="Grigoriev I.V."/>
            <person name="Hibbett D."/>
            <person name="Nagy L.G."/>
            <person name="Martin F.M."/>
        </authorList>
    </citation>
    <scope>NUCLEOTIDE SEQUENCE</scope>
    <source>
        <strain evidence="3">UH-Tt-Lm1</strain>
    </source>
</reference>
<sequence>MSATLHIEQQKIVPLPVPVAALLALIVALVPLTPLTPLELGSTVLDTPLPTTLFFSNAFPRSACRRSSSSLANRSSSSRSRASSASRSRASAFRRWAASRSRI</sequence>
<evidence type="ECO:0000313" key="3">
    <source>
        <dbReference type="EMBL" id="KAF9777732.1"/>
    </source>
</evidence>
<evidence type="ECO:0000313" key="4">
    <source>
        <dbReference type="Proteomes" id="UP000736335"/>
    </source>
</evidence>
<feature type="transmembrane region" description="Helical" evidence="2">
    <location>
        <begin position="12"/>
        <end position="32"/>
    </location>
</feature>
<keyword evidence="2" id="KW-0812">Transmembrane</keyword>
<comment type="caution">
    <text evidence="3">The sequence shown here is derived from an EMBL/GenBank/DDBJ whole genome shotgun (WGS) entry which is preliminary data.</text>
</comment>
<protein>
    <submittedName>
        <fullName evidence="3">Uncharacterized protein</fullName>
    </submittedName>
</protein>
<dbReference type="EMBL" id="WIUZ02000028">
    <property type="protein sequence ID" value="KAF9777732.1"/>
    <property type="molecule type" value="Genomic_DNA"/>
</dbReference>